<evidence type="ECO:0000313" key="7">
    <source>
        <dbReference type="Proteomes" id="UP000799772"/>
    </source>
</evidence>
<evidence type="ECO:0000313" key="6">
    <source>
        <dbReference type="EMBL" id="KAF2097956.1"/>
    </source>
</evidence>
<keyword evidence="3" id="KW-0040">ANK repeat</keyword>
<feature type="repeat" description="ANK" evidence="3">
    <location>
        <begin position="569"/>
        <end position="601"/>
    </location>
</feature>
<dbReference type="Pfam" id="PF20789">
    <property type="entry name" value="4HBT_3C"/>
    <property type="match status" value="1"/>
</dbReference>
<protein>
    <recommendedName>
        <fullName evidence="8">Ankyrin repeat protein</fullName>
    </recommendedName>
</protein>
<proteinExistence type="inferred from homology"/>
<sequence>MSMAAAASYRTIPEGLVLGSLQAHFLLGSKPEVPFIYKVQRLSSGRRLSVRLVNVEHGGKVIATMTLMFVRKALADGPAMKHAVSRSSVQDMEDVTKDDLVPKSRWGPWMKFQRLTPEPEDAVPPQPKIAPAVAKIWSPISTPPGTIPQILGLINLTDYHILDAPLTLHGISYGLPDIGSPAEERSPGNRKTTKNNVKMNTSLNHAIHFHIHDGFRADDLTYIEVESPWARDGRAMLRSKIFSKDGLLIATCEQEGFYMLTDDAKSSVGNAFNREALKHIFGCEIQFLDDYNWDIQVLALKRMFLRYILANSYGSAGDGLVIHTIRYMSTWLRTHRNDPKTAEAYYVGKLCDLFFIPNKYLTPGHMLLSLKAKETDIEDPQYCVEYHKLSCAAFFGEIGLMQELLHGDFAARVRGLSMSFEYLLDIFGSPIVAAIRGGHMNAVLLLMCYRVVGTSYEYWSAIFNAMYDREEADVIPFLQLRAHIVWNGYPRFAWYRDILTIAASHGYTSIVELLFLEAFQRASQDWEREAVTQCVLFNSARRGHLDIVRMMVEAGVDVNYSSWDSTKSLRITPLYVAAMAGHTDVVTYLLKRGADISRSYRATGVFAFTGSWQNLVGYTLWMGHFETARVLIRHAQWLKIVHRTRLKDRRTFLVVPRGKTW</sequence>
<dbReference type="InterPro" id="IPR029069">
    <property type="entry name" value="HotDog_dom_sf"/>
</dbReference>
<dbReference type="GO" id="GO:0047617">
    <property type="term" value="F:fatty acyl-CoA hydrolase activity"/>
    <property type="evidence" value="ECO:0007669"/>
    <property type="project" value="InterPro"/>
</dbReference>
<evidence type="ECO:0000256" key="2">
    <source>
        <dbReference type="ARBA" id="ARBA00022801"/>
    </source>
</evidence>
<evidence type="ECO:0000256" key="1">
    <source>
        <dbReference type="ARBA" id="ARBA00006538"/>
    </source>
</evidence>
<dbReference type="SUPFAM" id="SSF48403">
    <property type="entry name" value="Ankyrin repeat"/>
    <property type="match status" value="1"/>
</dbReference>
<dbReference type="Gene3D" id="1.25.40.20">
    <property type="entry name" value="Ankyrin repeat-containing domain"/>
    <property type="match status" value="1"/>
</dbReference>
<gene>
    <name evidence="6" type="ORF">NA57DRAFT_57128</name>
</gene>
<dbReference type="PANTHER" id="PTHR11066">
    <property type="entry name" value="ACYL-COA THIOESTERASE"/>
    <property type="match status" value="1"/>
</dbReference>
<dbReference type="InterPro" id="IPR049450">
    <property type="entry name" value="ACOT8-like_C"/>
</dbReference>
<evidence type="ECO:0008006" key="8">
    <source>
        <dbReference type="Google" id="ProtNLM"/>
    </source>
</evidence>
<comment type="similarity">
    <text evidence="1">Belongs to the C/M/P thioester hydrolase family.</text>
</comment>
<dbReference type="PROSITE" id="PS50088">
    <property type="entry name" value="ANK_REPEAT"/>
    <property type="match status" value="1"/>
</dbReference>
<dbReference type="PROSITE" id="PS50297">
    <property type="entry name" value="ANK_REP_REGION"/>
    <property type="match status" value="1"/>
</dbReference>
<dbReference type="GO" id="GO:0006637">
    <property type="term" value="P:acyl-CoA metabolic process"/>
    <property type="evidence" value="ECO:0007669"/>
    <property type="project" value="InterPro"/>
</dbReference>
<feature type="domain" description="Acyl-CoA thioesterase-like C-terminal" evidence="5">
    <location>
        <begin position="107"/>
        <end position="257"/>
    </location>
</feature>
<dbReference type="SUPFAM" id="SSF54637">
    <property type="entry name" value="Thioesterase/thiol ester dehydrase-isomerase"/>
    <property type="match status" value="2"/>
</dbReference>
<dbReference type="PANTHER" id="PTHR11066:SF34">
    <property type="entry name" value="ACYL-COENZYME A THIOESTERASE 8"/>
    <property type="match status" value="1"/>
</dbReference>
<dbReference type="InterPro" id="IPR002110">
    <property type="entry name" value="Ankyrin_rpt"/>
</dbReference>
<dbReference type="Pfam" id="PF12796">
    <property type="entry name" value="Ank_2"/>
    <property type="match status" value="1"/>
</dbReference>
<reference evidence="6" key="1">
    <citation type="journal article" date="2020" name="Stud. Mycol.">
        <title>101 Dothideomycetes genomes: a test case for predicting lifestyles and emergence of pathogens.</title>
        <authorList>
            <person name="Haridas S."/>
            <person name="Albert R."/>
            <person name="Binder M."/>
            <person name="Bloem J."/>
            <person name="Labutti K."/>
            <person name="Salamov A."/>
            <person name="Andreopoulos B."/>
            <person name="Baker S."/>
            <person name="Barry K."/>
            <person name="Bills G."/>
            <person name="Bluhm B."/>
            <person name="Cannon C."/>
            <person name="Castanera R."/>
            <person name="Culley D."/>
            <person name="Daum C."/>
            <person name="Ezra D."/>
            <person name="Gonzalez J."/>
            <person name="Henrissat B."/>
            <person name="Kuo A."/>
            <person name="Liang C."/>
            <person name="Lipzen A."/>
            <person name="Lutzoni F."/>
            <person name="Magnuson J."/>
            <person name="Mondo S."/>
            <person name="Nolan M."/>
            <person name="Ohm R."/>
            <person name="Pangilinan J."/>
            <person name="Park H.-J."/>
            <person name="Ramirez L."/>
            <person name="Alfaro M."/>
            <person name="Sun H."/>
            <person name="Tritt A."/>
            <person name="Yoshinaga Y."/>
            <person name="Zwiers L.-H."/>
            <person name="Turgeon B."/>
            <person name="Goodwin S."/>
            <person name="Spatafora J."/>
            <person name="Crous P."/>
            <person name="Grigoriev I."/>
        </authorList>
    </citation>
    <scope>NUCLEOTIDE SEQUENCE</scope>
    <source>
        <strain evidence="6">CBS 133067</strain>
    </source>
</reference>
<dbReference type="GO" id="GO:0009062">
    <property type="term" value="P:fatty acid catabolic process"/>
    <property type="evidence" value="ECO:0007669"/>
    <property type="project" value="TreeGrafter"/>
</dbReference>
<evidence type="ECO:0000259" key="5">
    <source>
        <dbReference type="Pfam" id="PF20789"/>
    </source>
</evidence>
<dbReference type="GO" id="GO:0005782">
    <property type="term" value="C:peroxisomal matrix"/>
    <property type="evidence" value="ECO:0007669"/>
    <property type="project" value="UniProtKB-SubCell"/>
</dbReference>
<dbReference type="CDD" id="cd03444">
    <property type="entry name" value="Thioesterase_II_repeat1"/>
    <property type="match status" value="1"/>
</dbReference>
<comment type="caution">
    <text evidence="6">The sequence shown here is derived from an EMBL/GenBank/DDBJ whole genome shotgun (WGS) entry which is preliminary data.</text>
</comment>
<dbReference type="InterPro" id="IPR036770">
    <property type="entry name" value="Ankyrin_rpt-contain_sf"/>
</dbReference>
<organism evidence="6 7">
    <name type="scientific">Rhizodiscina lignyota</name>
    <dbReference type="NCBI Taxonomy" id="1504668"/>
    <lineage>
        <taxon>Eukaryota</taxon>
        <taxon>Fungi</taxon>
        <taxon>Dikarya</taxon>
        <taxon>Ascomycota</taxon>
        <taxon>Pezizomycotina</taxon>
        <taxon>Dothideomycetes</taxon>
        <taxon>Pleosporomycetidae</taxon>
        <taxon>Aulographales</taxon>
        <taxon>Rhizodiscinaceae</taxon>
        <taxon>Rhizodiscina</taxon>
    </lineage>
</organism>
<dbReference type="EMBL" id="ML978127">
    <property type="protein sequence ID" value="KAF2097956.1"/>
    <property type="molecule type" value="Genomic_DNA"/>
</dbReference>
<dbReference type="InterPro" id="IPR003703">
    <property type="entry name" value="Acyl_CoA_thio"/>
</dbReference>
<dbReference type="Proteomes" id="UP000799772">
    <property type="component" value="Unassembled WGS sequence"/>
</dbReference>
<dbReference type="InterPro" id="IPR049449">
    <property type="entry name" value="TesB_ACOT8-like_N"/>
</dbReference>
<evidence type="ECO:0000256" key="3">
    <source>
        <dbReference type="PROSITE-ProRule" id="PRU00023"/>
    </source>
</evidence>
<keyword evidence="7" id="KW-1185">Reference proteome</keyword>
<dbReference type="OrthoDB" id="68328at2759"/>
<keyword evidence="2" id="KW-0378">Hydrolase</keyword>
<dbReference type="AlphaFoldDB" id="A0A9P4I9Y8"/>
<dbReference type="Gene3D" id="2.40.160.210">
    <property type="entry name" value="Acyl-CoA thioesterase, double hotdog domain"/>
    <property type="match status" value="1"/>
</dbReference>
<dbReference type="InterPro" id="IPR042171">
    <property type="entry name" value="Acyl-CoA_hotdog"/>
</dbReference>
<dbReference type="SMART" id="SM00248">
    <property type="entry name" value="ANK"/>
    <property type="match status" value="3"/>
</dbReference>
<feature type="domain" description="Acyl-CoA thioesterase-like N-terminal HotDog" evidence="4">
    <location>
        <begin position="1"/>
        <end position="69"/>
    </location>
</feature>
<accession>A0A9P4I9Y8</accession>
<evidence type="ECO:0000259" key="4">
    <source>
        <dbReference type="Pfam" id="PF13622"/>
    </source>
</evidence>
<name>A0A9P4I9Y8_9PEZI</name>
<dbReference type="Pfam" id="PF13622">
    <property type="entry name" value="4HBT_3"/>
    <property type="match status" value="1"/>
</dbReference>